<dbReference type="AlphaFoldDB" id="A0A9X8P5V8"/>
<dbReference type="Pfam" id="PF25967">
    <property type="entry name" value="RND-MFP_C"/>
    <property type="match status" value="1"/>
</dbReference>
<dbReference type="GO" id="GO:0046677">
    <property type="term" value="P:response to antibiotic"/>
    <property type="evidence" value="ECO:0007669"/>
    <property type="project" value="TreeGrafter"/>
</dbReference>
<feature type="domain" description="Multidrug resistance protein MdtA-like alpha-helical hairpin" evidence="4">
    <location>
        <begin position="97"/>
        <end position="166"/>
    </location>
</feature>
<dbReference type="InterPro" id="IPR058625">
    <property type="entry name" value="MdtA-like_BSH"/>
</dbReference>
<feature type="domain" description="Multidrug resistance protein MdtA-like C-terminal permuted SH3" evidence="7">
    <location>
        <begin position="290"/>
        <end position="351"/>
    </location>
</feature>
<feature type="domain" description="Multidrug resistance protein MdtA-like beta-barrel" evidence="6">
    <location>
        <begin position="203"/>
        <end position="283"/>
    </location>
</feature>
<comment type="subcellular location">
    <subcellularLocation>
        <location evidence="1">Cell inner membrane</location>
        <topology evidence="1">Lipid-anchor</topology>
    </subcellularLocation>
</comment>
<dbReference type="GO" id="GO:0005886">
    <property type="term" value="C:plasma membrane"/>
    <property type="evidence" value="ECO:0007669"/>
    <property type="project" value="UniProtKB-SubCell"/>
</dbReference>
<keyword evidence="9" id="KW-1185">Reference proteome</keyword>
<dbReference type="Gene3D" id="1.10.287.470">
    <property type="entry name" value="Helix hairpin bin"/>
    <property type="match status" value="1"/>
</dbReference>
<dbReference type="NCBIfam" id="TIGR01730">
    <property type="entry name" value="RND_mfp"/>
    <property type="match status" value="1"/>
</dbReference>
<evidence type="ECO:0000256" key="1">
    <source>
        <dbReference type="ARBA" id="ARBA00004519"/>
    </source>
</evidence>
<dbReference type="GO" id="GO:0015721">
    <property type="term" value="P:bile acid and bile salt transport"/>
    <property type="evidence" value="ECO:0007669"/>
    <property type="project" value="TreeGrafter"/>
</dbReference>
<evidence type="ECO:0000259" key="7">
    <source>
        <dbReference type="Pfam" id="PF25967"/>
    </source>
</evidence>
<feature type="chain" id="PRO_5040924172" evidence="3">
    <location>
        <begin position="26"/>
        <end position="388"/>
    </location>
</feature>
<evidence type="ECO:0000259" key="4">
    <source>
        <dbReference type="Pfam" id="PF25876"/>
    </source>
</evidence>
<reference evidence="8 9" key="1">
    <citation type="journal article" date="2018" name="Syst. Appl. Microbiol.">
        <title>Pectobacterium zantedeschiae sp. nov. a new species of a soft rot pathogen isolated from Calla lily (Zantedeschia spp.).</title>
        <authorList>
            <person name="Waleron M."/>
            <person name="Misztak A."/>
            <person name="Waleron M."/>
            <person name="Franczuk M."/>
            <person name="Jonca J."/>
            <person name="Wielgomas B."/>
            <person name="Mikicinski A."/>
            <person name="Popovic T."/>
            <person name="Waleron K."/>
        </authorList>
    </citation>
    <scope>NUCLEOTIDE SEQUENCE [LARGE SCALE GENOMIC DNA]</scope>
    <source>
        <strain evidence="8 9">9M</strain>
    </source>
</reference>
<dbReference type="Gene3D" id="2.40.30.170">
    <property type="match status" value="1"/>
</dbReference>
<comment type="caution">
    <text evidence="8">The sequence shown here is derived from an EMBL/GenBank/DDBJ whole genome shotgun (WGS) entry which is preliminary data.</text>
</comment>
<dbReference type="Pfam" id="PF25917">
    <property type="entry name" value="BSH_RND"/>
    <property type="match status" value="1"/>
</dbReference>
<name>A0A9X8P5V8_9GAMM</name>
<dbReference type="EMBL" id="NWTM01000001">
    <property type="protein sequence ID" value="RYC44922.1"/>
    <property type="molecule type" value="Genomic_DNA"/>
</dbReference>
<feature type="signal peptide" evidence="3">
    <location>
        <begin position="1"/>
        <end position="25"/>
    </location>
</feature>
<evidence type="ECO:0000313" key="8">
    <source>
        <dbReference type="EMBL" id="RYC44922.1"/>
    </source>
</evidence>
<dbReference type="InterPro" id="IPR058627">
    <property type="entry name" value="MdtA-like_C"/>
</dbReference>
<dbReference type="InterPro" id="IPR058624">
    <property type="entry name" value="MdtA-like_HH"/>
</dbReference>
<dbReference type="Gene3D" id="2.40.50.100">
    <property type="match status" value="1"/>
</dbReference>
<sequence length="388" mass="41607">MQSKHFIFMLVLLAAGCRDNASSTAAVPATDVTVQTLHTESIHLNSELTGRVTAALVSEVRPQVDGIIQKRRFTEGSEVKVGQVLYQIDPATYQAAYDEAAAALKNAQASVHSSRLKAERYARLLKSEGVSQQDADDAQSTYEAAIANVAEKQAALNTARINLNYTQIKAPIAGRIGISSVTPGALVIASQTTALATIRQLDPIYVDLTQSSRQRLALQAMQKADDVPVTLMLENGTTYPYTGTLRLAEVVVDESTGSVTLRAEFPNPQHLLLPGMYARASVVQGEDPKAILVPQQGITRDAKGNAVALVVNDQQKVEQRTVVTEQAIGNRWRVTEGLTQGDRVIIEGTDKVSVGQFVNPVDVSATTTDTADNAIVTVQTPADTTEAK</sequence>
<feature type="domain" description="Multidrug resistance protein MdtA-like barrel-sandwich hybrid" evidence="5">
    <location>
        <begin position="58"/>
        <end position="198"/>
    </location>
</feature>
<evidence type="ECO:0000259" key="6">
    <source>
        <dbReference type="Pfam" id="PF25944"/>
    </source>
</evidence>
<evidence type="ECO:0000313" key="9">
    <source>
        <dbReference type="Proteomes" id="UP001138460"/>
    </source>
</evidence>
<dbReference type="Pfam" id="PF25944">
    <property type="entry name" value="Beta-barrel_RND"/>
    <property type="match status" value="1"/>
</dbReference>
<dbReference type="Proteomes" id="UP001138460">
    <property type="component" value="Unassembled WGS sequence"/>
</dbReference>
<evidence type="ECO:0000256" key="3">
    <source>
        <dbReference type="SAM" id="SignalP"/>
    </source>
</evidence>
<dbReference type="Pfam" id="PF25876">
    <property type="entry name" value="HH_MFP_RND"/>
    <property type="match status" value="1"/>
</dbReference>
<organism evidence="8 9">
    <name type="scientific">Pectobacterium zantedeschiae</name>
    <dbReference type="NCBI Taxonomy" id="2034769"/>
    <lineage>
        <taxon>Bacteria</taxon>
        <taxon>Pseudomonadati</taxon>
        <taxon>Pseudomonadota</taxon>
        <taxon>Gammaproteobacteria</taxon>
        <taxon>Enterobacterales</taxon>
        <taxon>Pectobacteriaceae</taxon>
        <taxon>Pectobacterium</taxon>
    </lineage>
</organism>
<dbReference type="InterPro" id="IPR058626">
    <property type="entry name" value="MdtA-like_b-barrel"/>
</dbReference>
<dbReference type="RefSeq" id="WP_129713195.1">
    <property type="nucleotide sequence ID" value="NZ_JBEHFA010000003.1"/>
</dbReference>
<protein>
    <submittedName>
        <fullName evidence="8">Efflux RND transporter periplasmic adaptor subunit</fullName>
    </submittedName>
</protein>
<dbReference type="PROSITE" id="PS51257">
    <property type="entry name" value="PROKAR_LIPOPROTEIN"/>
    <property type="match status" value="1"/>
</dbReference>
<dbReference type="InterPro" id="IPR006143">
    <property type="entry name" value="RND_pump_MFP"/>
</dbReference>
<dbReference type="OrthoDB" id="9800613at2"/>
<dbReference type="PANTHER" id="PTHR30158">
    <property type="entry name" value="ACRA/E-RELATED COMPONENT OF DRUG EFFLUX TRANSPORTER"/>
    <property type="match status" value="1"/>
</dbReference>
<keyword evidence="3" id="KW-0732">Signal</keyword>
<evidence type="ECO:0000256" key="2">
    <source>
        <dbReference type="ARBA" id="ARBA00009477"/>
    </source>
</evidence>
<dbReference type="GO" id="GO:0022857">
    <property type="term" value="F:transmembrane transporter activity"/>
    <property type="evidence" value="ECO:0007669"/>
    <property type="project" value="InterPro"/>
</dbReference>
<dbReference type="Gene3D" id="2.40.420.20">
    <property type="match status" value="1"/>
</dbReference>
<dbReference type="FunFam" id="2.40.420.20:FF:000001">
    <property type="entry name" value="Efflux RND transporter periplasmic adaptor subunit"/>
    <property type="match status" value="1"/>
</dbReference>
<proteinExistence type="inferred from homology"/>
<comment type="similarity">
    <text evidence="2">Belongs to the membrane fusion protein (MFP) (TC 8.A.1) family.</text>
</comment>
<accession>A0A9X8P5V8</accession>
<gene>
    <name evidence="8" type="ORF">CLR69_07945</name>
</gene>
<dbReference type="PANTHER" id="PTHR30158:SF3">
    <property type="entry name" value="MULTIDRUG EFFLUX PUMP SUBUNIT ACRA-RELATED"/>
    <property type="match status" value="1"/>
</dbReference>
<dbReference type="SUPFAM" id="SSF111369">
    <property type="entry name" value="HlyD-like secretion proteins"/>
    <property type="match status" value="1"/>
</dbReference>
<evidence type="ECO:0000259" key="5">
    <source>
        <dbReference type="Pfam" id="PF25917"/>
    </source>
</evidence>